<protein>
    <submittedName>
        <fullName evidence="6">Cytochrome C</fullName>
    </submittedName>
</protein>
<evidence type="ECO:0000256" key="1">
    <source>
        <dbReference type="ARBA" id="ARBA00022617"/>
    </source>
</evidence>
<gene>
    <name evidence="6" type="ORF">E8A74_40165</name>
</gene>
<dbReference type="GO" id="GO:0046872">
    <property type="term" value="F:metal ion binding"/>
    <property type="evidence" value="ECO:0007669"/>
    <property type="project" value="UniProtKB-KW"/>
</dbReference>
<dbReference type="EMBL" id="SSMQ01000064">
    <property type="protein sequence ID" value="TKC98721.1"/>
    <property type="molecule type" value="Genomic_DNA"/>
</dbReference>
<dbReference type="InterPro" id="IPR036909">
    <property type="entry name" value="Cyt_c-like_dom_sf"/>
</dbReference>
<comment type="caution">
    <text evidence="6">The sequence shown here is derived from an EMBL/GenBank/DDBJ whole genome shotgun (WGS) entry which is preliminary data.</text>
</comment>
<keyword evidence="1 4" id="KW-0349">Heme</keyword>
<dbReference type="SUPFAM" id="SSF46626">
    <property type="entry name" value="Cytochrome c"/>
    <property type="match status" value="1"/>
</dbReference>
<feature type="domain" description="Cytochrome c" evidence="5">
    <location>
        <begin position="58"/>
        <end position="177"/>
    </location>
</feature>
<name>A0A4U1IW11_9BACT</name>
<accession>A0A4U1IW11</accession>
<dbReference type="PROSITE" id="PS51007">
    <property type="entry name" value="CYTC"/>
    <property type="match status" value="1"/>
</dbReference>
<sequence>MQWRHFITIGFVGLLLSCTSEDMGTGDPGEAPVPLDPRVVIGLRFAPVPLNLESADRAQVGLGSYFVNAASACVDCHSCPTYRPGASPFTGGRGRLSAATYLAGGVPFGQNLKAPSLAPDAKGLPGGLTREQFMSVMRTGRDPKDPNRTLQVMPWALYRIMADEDLLAMYEYLRAIPPAQPGACTGPGQ</sequence>
<keyword evidence="3 4" id="KW-0408">Iron</keyword>
<dbReference type="InterPro" id="IPR009056">
    <property type="entry name" value="Cyt_c-like_dom"/>
</dbReference>
<proteinExistence type="predicted"/>
<dbReference type="Proteomes" id="UP000309215">
    <property type="component" value="Unassembled WGS sequence"/>
</dbReference>
<evidence type="ECO:0000256" key="4">
    <source>
        <dbReference type="PROSITE-ProRule" id="PRU00433"/>
    </source>
</evidence>
<dbReference type="GO" id="GO:0020037">
    <property type="term" value="F:heme binding"/>
    <property type="evidence" value="ECO:0007669"/>
    <property type="project" value="InterPro"/>
</dbReference>
<evidence type="ECO:0000256" key="3">
    <source>
        <dbReference type="ARBA" id="ARBA00023004"/>
    </source>
</evidence>
<dbReference type="RefSeq" id="WP_136934418.1">
    <property type="nucleotide sequence ID" value="NZ_SSMQ01000064.1"/>
</dbReference>
<evidence type="ECO:0000313" key="7">
    <source>
        <dbReference type="Proteomes" id="UP000309215"/>
    </source>
</evidence>
<organism evidence="6 7">
    <name type="scientific">Polyangium fumosum</name>
    <dbReference type="NCBI Taxonomy" id="889272"/>
    <lineage>
        <taxon>Bacteria</taxon>
        <taxon>Pseudomonadati</taxon>
        <taxon>Myxococcota</taxon>
        <taxon>Polyangia</taxon>
        <taxon>Polyangiales</taxon>
        <taxon>Polyangiaceae</taxon>
        <taxon>Polyangium</taxon>
    </lineage>
</organism>
<keyword evidence="2 4" id="KW-0479">Metal-binding</keyword>
<evidence type="ECO:0000313" key="6">
    <source>
        <dbReference type="EMBL" id="TKC98721.1"/>
    </source>
</evidence>
<dbReference type="GO" id="GO:0009055">
    <property type="term" value="F:electron transfer activity"/>
    <property type="evidence" value="ECO:0007669"/>
    <property type="project" value="InterPro"/>
</dbReference>
<reference evidence="6 7" key="1">
    <citation type="submission" date="2019-04" db="EMBL/GenBank/DDBJ databases">
        <authorList>
            <person name="Li Y."/>
            <person name="Wang J."/>
        </authorList>
    </citation>
    <scope>NUCLEOTIDE SEQUENCE [LARGE SCALE GENOMIC DNA]</scope>
    <source>
        <strain evidence="6 7">DSM 14668</strain>
    </source>
</reference>
<dbReference type="OrthoDB" id="9811281at2"/>
<dbReference type="AlphaFoldDB" id="A0A4U1IW11"/>
<evidence type="ECO:0000256" key="2">
    <source>
        <dbReference type="ARBA" id="ARBA00022723"/>
    </source>
</evidence>
<dbReference type="PROSITE" id="PS51257">
    <property type="entry name" value="PROKAR_LIPOPROTEIN"/>
    <property type="match status" value="1"/>
</dbReference>
<evidence type="ECO:0000259" key="5">
    <source>
        <dbReference type="PROSITE" id="PS51007"/>
    </source>
</evidence>
<keyword evidence="7" id="KW-1185">Reference proteome</keyword>